<comment type="caution">
    <text evidence="6">The sequence shown here is derived from an EMBL/GenBank/DDBJ whole genome shotgun (WGS) entry which is preliminary data.</text>
</comment>
<sequence>MSDEGTADSYDVVVVGSGAGLVGAYAAASRGLRTLVIEKTEYVGGTTAYSGAGIWLPGNAAEQRAGVEDGPDVARPYLDAIVGDDSPASLREAFLRAGPVLIEELERNPRFGQFVWQGVPDYFAGRPGSLPQGRTIFPPDLDRSELGALEPLVRRPLWTERWGVEVGPRMIGGQALIGRALLAFMETGNGTVRTNTGLTRLLVEDGTVVGVEALSEGELVEFRARRGMLLAAGGYERNSELRERFQPGVTDEWTQGCPGNTGDALVAGMDIGAATDLLDESWFAPGLVVPDTRPVFYTSVWSGIWVNAAGQRYMNERLPYDRAGHEMLKAHRSSGVSHLPTHWVFDRRQLDNRRAFAGLPVAPQVPGWFDVEKFLAAGVLKRADSLEELAELIGVPPGALTESVERFNGYARGGKDEEFGRGEDPWDLMITQMAGSHTDGPNPCLGVIDKPPFYAASIVLSDLGTKGGLKTDDHARVLRPDGSVIAGLYASGNTMAPMSGRIYPGAGGPVGSSMAFSYIAAVDMADAIR</sequence>
<evidence type="ECO:0000256" key="3">
    <source>
        <dbReference type="ARBA" id="ARBA00022827"/>
    </source>
</evidence>
<proteinExistence type="predicted"/>
<dbReference type="PANTHER" id="PTHR43400">
    <property type="entry name" value="FUMARATE REDUCTASE"/>
    <property type="match status" value="1"/>
</dbReference>
<dbReference type="SUPFAM" id="SSF51905">
    <property type="entry name" value="FAD/NAD(P)-binding domain"/>
    <property type="match status" value="1"/>
</dbReference>
<organism evidence="6 7">
    <name type="scientific">Streptomyces hokutonensis</name>
    <dbReference type="NCBI Taxonomy" id="1306990"/>
    <lineage>
        <taxon>Bacteria</taxon>
        <taxon>Bacillati</taxon>
        <taxon>Actinomycetota</taxon>
        <taxon>Actinomycetes</taxon>
        <taxon>Kitasatosporales</taxon>
        <taxon>Streptomycetaceae</taxon>
        <taxon>Streptomyces</taxon>
    </lineage>
</organism>
<evidence type="ECO:0000259" key="5">
    <source>
        <dbReference type="Pfam" id="PF00890"/>
    </source>
</evidence>
<dbReference type="Proteomes" id="UP001601303">
    <property type="component" value="Unassembled WGS sequence"/>
</dbReference>
<keyword evidence="4" id="KW-0560">Oxidoreductase</keyword>
<keyword evidence="2" id="KW-0285">Flavoprotein</keyword>
<dbReference type="InterPro" id="IPR027477">
    <property type="entry name" value="Succ_DH/fumarate_Rdtase_cat_sf"/>
</dbReference>
<evidence type="ECO:0000256" key="4">
    <source>
        <dbReference type="ARBA" id="ARBA00023002"/>
    </source>
</evidence>
<dbReference type="RefSeq" id="WP_388113239.1">
    <property type="nucleotide sequence ID" value="NZ_JBIAHM010000016.1"/>
</dbReference>
<dbReference type="InterPro" id="IPR003953">
    <property type="entry name" value="FAD-dep_OxRdtase_2_FAD-bd"/>
</dbReference>
<dbReference type="EMBL" id="JBIAHM010000016">
    <property type="protein sequence ID" value="MFE9604292.1"/>
    <property type="molecule type" value="Genomic_DNA"/>
</dbReference>
<dbReference type="PANTHER" id="PTHR43400:SF10">
    <property type="entry name" value="3-OXOSTEROID 1-DEHYDROGENASE"/>
    <property type="match status" value="1"/>
</dbReference>
<gene>
    <name evidence="6" type="ORF">ACFYNQ_37800</name>
</gene>
<keyword evidence="3" id="KW-0274">FAD</keyword>
<dbReference type="InterPro" id="IPR036188">
    <property type="entry name" value="FAD/NAD-bd_sf"/>
</dbReference>
<protein>
    <submittedName>
        <fullName evidence="6">FAD-dependent oxidoreductase</fullName>
    </submittedName>
</protein>
<keyword evidence="7" id="KW-1185">Reference proteome</keyword>
<comment type="cofactor">
    <cofactor evidence="1">
        <name>FAD</name>
        <dbReference type="ChEBI" id="CHEBI:57692"/>
    </cofactor>
</comment>
<reference evidence="6 7" key="1">
    <citation type="submission" date="2024-10" db="EMBL/GenBank/DDBJ databases">
        <title>The Natural Products Discovery Center: Release of the First 8490 Sequenced Strains for Exploring Actinobacteria Biosynthetic Diversity.</title>
        <authorList>
            <person name="Kalkreuter E."/>
            <person name="Kautsar S.A."/>
            <person name="Yang D."/>
            <person name="Bader C.D."/>
            <person name="Teijaro C.N."/>
            <person name="Fluegel L."/>
            <person name="Davis C.M."/>
            <person name="Simpson J.R."/>
            <person name="Lauterbach L."/>
            <person name="Steele A.D."/>
            <person name="Gui C."/>
            <person name="Meng S."/>
            <person name="Li G."/>
            <person name="Viehrig K."/>
            <person name="Ye F."/>
            <person name="Su P."/>
            <person name="Kiefer A.F."/>
            <person name="Nichols A."/>
            <person name="Cepeda A.J."/>
            <person name="Yan W."/>
            <person name="Fan B."/>
            <person name="Jiang Y."/>
            <person name="Adhikari A."/>
            <person name="Zheng C.-J."/>
            <person name="Schuster L."/>
            <person name="Cowan T.M."/>
            <person name="Smanski M.J."/>
            <person name="Chevrette M.G."/>
            <person name="De Carvalho L.P.S."/>
            <person name="Shen B."/>
        </authorList>
    </citation>
    <scope>NUCLEOTIDE SEQUENCE [LARGE SCALE GENOMIC DNA]</scope>
    <source>
        <strain evidence="6 7">NPDC006488</strain>
    </source>
</reference>
<evidence type="ECO:0000313" key="6">
    <source>
        <dbReference type="EMBL" id="MFE9604292.1"/>
    </source>
</evidence>
<feature type="domain" description="FAD-dependent oxidoreductase 2 FAD-binding" evidence="5">
    <location>
        <begin position="11"/>
        <end position="509"/>
    </location>
</feature>
<evidence type="ECO:0000256" key="1">
    <source>
        <dbReference type="ARBA" id="ARBA00001974"/>
    </source>
</evidence>
<accession>A0ABW6MDS4</accession>
<evidence type="ECO:0000256" key="2">
    <source>
        <dbReference type="ARBA" id="ARBA00022630"/>
    </source>
</evidence>
<dbReference type="Gene3D" id="3.90.700.10">
    <property type="entry name" value="Succinate dehydrogenase/fumarate reductase flavoprotein, catalytic domain"/>
    <property type="match status" value="1"/>
</dbReference>
<dbReference type="Gene3D" id="3.50.50.60">
    <property type="entry name" value="FAD/NAD(P)-binding domain"/>
    <property type="match status" value="1"/>
</dbReference>
<evidence type="ECO:0000313" key="7">
    <source>
        <dbReference type="Proteomes" id="UP001601303"/>
    </source>
</evidence>
<name>A0ABW6MDS4_9ACTN</name>
<dbReference type="Pfam" id="PF00890">
    <property type="entry name" value="FAD_binding_2"/>
    <property type="match status" value="1"/>
</dbReference>
<dbReference type="InterPro" id="IPR050315">
    <property type="entry name" value="FAD-oxidoreductase_2"/>
</dbReference>
<dbReference type="SUPFAM" id="SSF56425">
    <property type="entry name" value="Succinate dehydrogenase/fumarate reductase flavoprotein, catalytic domain"/>
    <property type="match status" value="1"/>
</dbReference>